<accession>E2RV60</accession>
<evidence type="ECO:0000256" key="4">
    <source>
        <dbReference type="ARBA" id="ARBA00021009"/>
    </source>
</evidence>
<keyword evidence="7" id="KW-0999">Mitochondrion inner membrane</keyword>
<evidence type="ECO:0000313" key="15">
    <source>
        <dbReference type="EMBL" id="BAJ24594.1"/>
    </source>
</evidence>
<dbReference type="PANTHER" id="PTHR11432:SF3">
    <property type="entry name" value="NADH-UBIQUINONE OXIDOREDUCTASE CHAIN 1"/>
    <property type="match status" value="1"/>
</dbReference>
<evidence type="ECO:0000256" key="2">
    <source>
        <dbReference type="ARBA" id="ARBA00004448"/>
    </source>
</evidence>
<comment type="catalytic activity">
    <reaction evidence="13">
        <text>a ubiquinone + NADH + 5 H(+)(in) = a ubiquinol + NAD(+) + 4 H(+)(out)</text>
        <dbReference type="Rhea" id="RHEA:29091"/>
        <dbReference type="Rhea" id="RHEA-COMP:9565"/>
        <dbReference type="Rhea" id="RHEA-COMP:9566"/>
        <dbReference type="ChEBI" id="CHEBI:15378"/>
        <dbReference type="ChEBI" id="CHEBI:16389"/>
        <dbReference type="ChEBI" id="CHEBI:17976"/>
        <dbReference type="ChEBI" id="CHEBI:57540"/>
        <dbReference type="ChEBI" id="CHEBI:57945"/>
        <dbReference type="EC" id="7.1.1.2"/>
    </reaction>
</comment>
<keyword evidence="8 14" id="KW-1133">Transmembrane helix</keyword>
<comment type="similarity">
    <text evidence="3 12">Belongs to the complex I subunit 1 family.</text>
</comment>
<reference evidence="15" key="1">
    <citation type="journal article" date="2011" name="Mol. Phylogenet. Evol.">
        <title>Exploring the molecular phylogeny of phasmids with whole mitochondrial genome sequences.</title>
        <authorList>
            <person name="Komoto N."/>
            <person name="Yukuhiro K."/>
            <person name="Ueda K."/>
            <person name="Tomita S."/>
        </authorList>
    </citation>
    <scope>NUCLEOTIDE SEQUENCE</scope>
</reference>
<evidence type="ECO:0000256" key="10">
    <source>
        <dbReference type="ARBA" id="ARBA00023128"/>
    </source>
</evidence>
<dbReference type="GO" id="GO:0008137">
    <property type="term" value="F:NADH dehydrogenase (ubiquinone) activity"/>
    <property type="evidence" value="ECO:0007669"/>
    <property type="project" value="UniProtKB-EC"/>
</dbReference>
<dbReference type="AlphaFoldDB" id="E2RV60"/>
<evidence type="ECO:0000256" key="9">
    <source>
        <dbReference type="ARBA" id="ARBA00023075"/>
    </source>
</evidence>
<dbReference type="GeneID" id="9978323"/>
<organism evidence="15">
    <name type="scientific">Megacrania alpheus adan</name>
    <dbReference type="NCBI Taxonomy" id="590997"/>
    <lineage>
        <taxon>Eukaryota</taxon>
        <taxon>Metazoa</taxon>
        <taxon>Ecdysozoa</taxon>
        <taxon>Arthropoda</taxon>
        <taxon>Hexapoda</taxon>
        <taxon>Insecta</taxon>
        <taxon>Pterygota</taxon>
        <taxon>Neoptera</taxon>
        <taxon>Polyneoptera</taxon>
        <taxon>Phasmatodea</taxon>
        <taxon>Verophasmatodea</taxon>
        <taxon>Anareolatae</taxon>
        <taxon>Phasmatidae</taxon>
        <taxon>Platycraninae</taxon>
        <taxon>Megacrania</taxon>
    </lineage>
</organism>
<gene>
    <name evidence="15" type="primary">ND1</name>
</gene>
<evidence type="ECO:0000256" key="14">
    <source>
        <dbReference type="SAM" id="Phobius"/>
    </source>
</evidence>
<dbReference type="PROSITE" id="PS00667">
    <property type="entry name" value="COMPLEX1_ND1_1"/>
    <property type="match status" value="1"/>
</dbReference>
<evidence type="ECO:0000256" key="11">
    <source>
        <dbReference type="ARBA" id="ARBA00023136"/>
    </source>
</evidence>
<feature type="transmembrane region" description="Helical" evidence="14">
    <location>
        <begin position="226"/>
        <end position="250"/>
    </location>
</feature>
<protein>
    <recommendedName>
        <fullName evidence="4 13">NADH-ubiquinone oxidoreductase chain 1</fullName>
        <ecNumber evidence="13">7.1.1.2</ecNumber>
    </recommendedName>
</protein>
<sequence length="322" mass="37553">MFIDNFLSFISFIILIILVLVSVAFFTLIERSVLGYIQIRKGPNKVSFLGVLQPFSDAIKLFSKENILPIFSNFIPYYFSPIFNLFLSLLIWVIIPYFSNIFAYELGILFFLCCASLNVYSIMIAGWSSNSNYSLLGSLRAVAQTISYEVSLFLIFLSFIIMAGSYCLHSFYIFQYYCWYFFTFFPLCLCLMSSFLADTNRTPFDFAEGESELVSGFNVEYSSGGFILIFLSEYSMILFISLLSCVIFFGGDIFSVLFFIKMLIISFLFIWIRGTLPRFRYDKLMYLAWKCYLPLSLNFLIFYVGYKLFILSLFIYWIYLSK</sequence>
<dbReference type="CTD" id="4535"/>
<dbReference type="HAMAP" id="MF_01350">
    <property type="entry name" value="NDH1_NuoH"/>
    <property type="match status" value="1"/>
</dbReference>
<name>E2RV60_9NEOP</name>
<feature type="transmembrane region" description="Helical" evidence="14">
    <location>
        <begin position="256"/>
        <end position="276"/>
    </location>
</feature>
<evidence type="ECO:0000256" key="5">
    <source>
        <dbReference type="ARBA" id="ARBA00022448"/>
    </source>
</evidence>
<dbReference type="EMBL" id="AB477471">
    <property type="protein sequence ID" value="BAJ24594.1"/>
    <property type="molecule type" value="Genomic_DNA"/>
</dbReference>
<keyword evidence="9 13" id="KW-0830">Ubiquinone</keyword>
<dbReference type="RefSeq" id="YP_004021535.1">
    <property type="nucleotide sequence ID" value="NC_014688.1"/>
</dbReference>
<dbReference type="PROSITE" id="PS00668">
    <property type="entry name" value="COMPLEX1_ND1_2"/>
    <property type="match status" value="1"/>
</dbReference>
<feature type="transmembrane region" description="Helical" evidence="14">
    <location>
        <begin position="179"/>
        <end position="197"/>
    </location>
</feature>
<dbReference type="GO" id="GO:0003954">
    <property type="term" value="F:NADH dehydrogenase activity"/>
    <property type="evidence" value="ECO:0007669"/>
    <property type="project" value="TreeGrafter"/>
</dbReference>
<keyword evidence="10 13" id="KW-0496">Mitochondrion</keyword>
<keyword evidence="12" id="KW-0520">NAD</keyword>
<dbReference type="EC" id="7.1.1.2" evidence="13"/>
<keyword evidence="6 12" id="KW-0812">Transmembrane</keyword>
<dbReference type="InterPro" id="IPR001694">
    <property type="entry name" value="NADH_UbQ_OxRdtase_su1/FPO"/>
</dbReference>
<feature type="transmembrane region" description="Helical" evidence="14">
    <location>
        <begin position="74"/>
        <end position="95"/>
    </location>
</feature>
<comment type="subcellular location">
    <subcellularLocation>
        <location evidence="2 12">Mitochondrion inner membrane</location>
        <topology evidence="2 12">Multi-pass membrane protein</topology>
    </subcellularLocation>
</comment>
<feature type="transmembrane region" description="Helical" evidence="14">
    <location>
        <begin position="148"/>
        <end position="173"/>
    </location>
</feature>
<evidence type="ECO:0000256" key="8">
    <source>
        <dbReference type="ARBA" id="ARBA00022989"/>
    </source>
</evidence>
<evidence type="ECO:0000256" key="12">
    <source>
        <dbReference type="RuleBase" id="RU000471"/>
    </source>
</evidence>
<feature type="transmembrane region" description="Helical" evidence="14">
    <location>
        <begin position="297"/>
        <end position="319"/>
    </location>
</feature>
<feature type="transmembrane region" description="Helical" evidence="14">
    <location>
        <begin position="101"/>
        <end position="127"/>
    </location>
</feature>
<dbReference type="PANTHER" id="PTHR11432">
    <property type="entry name" value="NADH DEHYDROGENASE SUBUNIT 1"/>
    <property type="match status" value="1"/>
</dbReference>
<evidence type="ECO:0000256" key="7">
    <source>
        <dbReference type="ARBA" id="ARBA00022792"/>
    </source>
</evidence>
<evidence type="ECO:0000256" key="1">
    <source>
        <dbReference type="ARBA" id="ARBA00003257"/>
    </source>
</evidence>
<keyword evidence="11 14" id="KW-0472">Membrane</keyword>
<dbReference type="InterPro" id="IPR018086">
    <property type="entry name" value="NADH_UbQ_OxRdtase_su1_CS"/>
</dbReference>
<evidence type="ECO:0000256" key="3">
    <source>
        <dbReference type="ARBA" id="ARBA00010535"/>
    </source>
</evidence>
<geneLocation type="mitochondrion" evidence="15"/>
<proteinExistence type="inferred from homology"/>
<dbReference type="Pfam" id="PF00146">
    <property type="entry name" value="NADHdh"/>
    <property type="match status" value="1"/>
</dbReference>
<evidence type="ECO:0000256" key="6">
    <source>
        <dbReference type="ARBA" id="ARBA00022692"/>
    </source>
</evidence>
<dbReference type="GO" id="GO:0005743">
    <property type="term" value="C:mitochondrial inner membrane"/>
    <property type="evidence" value="ECO:0007669"/>
    <property type="project" value="UniProtKB-SubCell"/>
</dbReference>
<comment type="function">
    <text evidence="1">Core subunit of the mitochondrial membrane respiratory chain NADH dehydrogenase (Complex I) that is believed to belong to the minimal assembly required for catalysis. Complex I functions in the transfer of electrons from NADH to the respiratory chain. The immediate electron acceptor for the enzyme is believed to be ubiquinone.</text>
</comment>
<evidence type="ECO:0000256" key="13">
    <source>
        <dbReference type="RuleBase" id="RU000473"/>
    </source>
</evidence>
<dbReference type="GO" id="GO:0009060">
    <property type="term" value="P:aerobic respiration"/>
    <property type="evidence" value="ECO:0007669"/>
    <property type="project" value="TreeGrafter"/>
</dbReference>
<keyword evidence="5" id="KW-0813">Transport</keyword>
<feature type="transmembrane region" description="Helical" evidence="14">
    <location>
        <begin position="6"/>
        <end position="29"/>
    </location>
</feature>